<evidence type="ECO:0000313" key="3">
    <source>
        <dbReference type="Proteomes" id="UP000480303"/>
    </source>
</evidence>
<organism evidence="2 3">
    <name type="scientific">Pseudolactococcus hodotermopsidis</name>
    <dbReference type="NCBI Taxonomy" id="2709157"/>
    <lineage>
        <taxon>Bacteria</taxon>
        <taxon>Bacillati</taxon>
        <taxon>Bacillota</taxon>
        <taxon>Bacilli</taxon>
        <taxon>Lactobacillales</taxon>
        <taxon>Streptococcaceae</taxon>
        <taxon>Pseudolactococcus</taxon>
    </lineage>
</organism>
<feature type="transmembrane region" description="Helical" evidence="1">
    <location>
        <begin position="89"/>
        <end position="110"/>
    </location>
</feature>
<feature type="transmembrane region" description="Helical" evidence="1">
    <location>
        <begin position="172"/>
        <end position="201"/>
    </location>
</feature>
<feature type="transmembrane region" description="Helical" evidence="1">
    <location>
        <begin position="21"/>
        <end position="43"/>
    </location>
</feature>
<feature type="transmembrane region" description="Helical" evidence="1">
    <location>
        <begin position="304"/>
        <end position="334"/>
    </location>
</feature>
<protein>
    <submittedName>
        <fullName evidence="2">Uncharacterized protein</fullName>
    </submittedName>
</protein>
<feature type="transmembrane region" description="Helical" evidence="1">
    <location>
        <begin position="263"/>
        <end position="284"/>
    </location>
</feature>
<dbReference type="RefSeq" id="WP_172207913.1">
    <property type="nucleotide sequence ID" value="NZ_BLLI01000012.1"/>
</dbReference>
<feature type="transmembrane region" description="Helical" evidence="1">
    <location>
        <begin position="116"/>
        <end position="137"/>
    </location>
</feature>
<accession>A0A6A0BBQ0</accession>
<evidence type="ECO:0000313" key="2">
    <source>
        <dbReference type="EMBL" id="GFH42085.1"/>
    </source>
</evidence>
<feature type="transmembrane region" description="Helical" evidence="1">
    <location>
        <begin position="235"/>
        <end position="251"/>
    </location>
</feature>
<feature type="transmembrane region" description="Helical" evidence="1">
    <location>
        <begin position="49"/>
        <end position="68"/>
    </location>
</feature>
<keyword evidence="3" id="KW-1185">Reference proteome</keyword>
<keyword evidence="1" id="KW-0812">Transmembrane</keyword>
<keyword evidence="1" id="KW-1133">Transmembrane helix</keyword>
<dbReference type="Proteomes" id="UP000480303">
    <property type="component" value="Unassembled WGS sequence"/>
</dbReference>
<dbReference type="EMBL" id="BLLI01000012">
    <property type="protein sequence ID" value="GFH42085.1"/>
    <property type="molecule type" value="Genomic_DNA"/>
</dbReference>
<dbReference type="AlphaFoldDB" id="A0A6A0BBQ0"/>
<evidence type="ECO:0000256" key="1">
    <source>
        <dbReference type="SAM" id="Phobius"/>
    </source>
</evidence>
<keyword evidence="1" id="KW-0472">Membrane</keyword>
<sequence>MFIKYLYILLTRLRNTSKGKIGLNLIFFLIIQFCFYLGLKLLINNYPKLLIPILIFVGIIIGAISFMFMDKKEIVFLSRVVSRFDYIKFRLFLILNIYLIAILDIVVSLYLLKTSIVKVFFLLIGIAIYFVMSKILLSFDISKIIIQKIPDFLSVDTEKEIKLFLKGSYFQLFILIYMIVLCISVTMIDTTIVAIFISFIYNDIFTLNCIGIEQQELMFLKKEGILTFSYLKRKFNFWFVVGFALYLLLIMEKMLLLGQINILLVINLISVYILNFLVVMSLAINKAEYKLGYYKVKITSLYLELVFCLLYLSLFYIFGEIIVLVNVCLIFYFYKKVKKIIDKEFNFESSN</sequence>
<reference evidence="2 3" key="1">
    <citation type="submission" date="2020-02" db="EMBL/GenBank/DDBJ databases">
        <title>Draft genome sequence of Lactococcus sp. Hs30E4-3.</title>
        <authorList>
            <person name="Noda S."/>
            <person name="Yuki M."/>
            <person name="Ohkuma M."/>
        </authorList>
    </citation>
    <scope>NUCLEOTIDE SEQUENCE [LARGE SCALE GENOMIC DNA]</scope>
    <source>
        <strain evidence="2 3">Hs30E4-3</strain>
    </source>
</reference>
<name>A0A6A0BBQ0_9LACT</name>
<proteinExistence type="predicted"/>
<comment type="caution">
    <text evidence="2">The sequence shown here is derived from an EMBL/GenBank/DDBJ whole genome shotgun (WGS) entry which is preliminary data.</text>
</comment>
<gene>
    <name evidence="2" type="ORF">Hs30E_06360</name>
</gene>